<sequence length="109" mass="11806">PCLLGQDFLIANGFLRSKKEPAYGALVSPDFSTKCTQSTLNLKCKPISRNIPATVADNSHKQYYGGAIVDFTMDLQSKMFMKSTSIKYPNPIALTAATPSSPSNENATK</sequence>
<protein>
    <submittedName>
        <fullName evidence="1">Uncharacterized protein</fullName>
    </submittedName>
</protein>
<keyword evidence="2" id="KW-1185">Reference proteome</keyword>
<evidence type="ECO:0000313" key="1">
    <source>
        <dbReference type="EMBL" id="CAG7720413.1"/>
    </source>
</evidence>
<dbReference type="Proteomes" id="UP000708208">
    <property type="component" value="Unassembled WGS sequence"/>
</dbReference>
<accession>A0A8J2K6U0</accession>
<proteinExistence type="predicted"/>
<comment type="caution">
    <text evidence="1">The sequence shown here is derived from an EMBL/GenBank/DDBJ whole genome shotgun (WGS) entry which is preliminary data.</text>
</comment>
<evidence type="ECO:0000313" key="2">
    <source>
        <dbReference type="Proteomes" id="UP000708208"/>
    </source>
</evidence>
<feature type="non-terminal residue" evidence="1">
    <location>
        <position position="1"/>
    </location>
</feature>
<gene>
    <name evidence="1" type="ORF">AFUS01_LOCUS9690</name>
</gene>
<name>A0A8J2K6U0_9HEXA</name>
<dbReference type="EMBL" id="CAJVCH010070411">
    <property type="protein sequence ID" value="CAG7720413.1"/>
    <property type="molecule type" value="Genomic_DNA"/>
</dbReference>
<organism evidence="1 2">
    <name type="scientific">Allacma fusca</name>
    <dbReference type="NCBI Taxonomy" id="39272"/>
    <lineage>
        <taxon>Eukaryota</taxon>
        <taxon>Metazoa</taxon>
        <taxon>Ecdysozoa</taxon>
        <taxon>Arthropoda</taxon>
        <taxon>Hexapoda</taxon>
        <taxon>Collembola</taxon>
        <taxon>Symphypleona</taxon>
        <taxon>Sminthuridae</taxon>
        <taxon>Allacma</taxon>
    </lineage>
</organism>
<reference evidence="1" key="1">
    <citation type="submission" date="2021-06" db="EMBL/GenBank/DDBJ databases">
        <authorList>
            <person name="Hodson N. C."/>
            <person name="Mongue J. A."/>
            <person name="Jaron S. K."/>
        </authorList>
    </citation>
    <scope>NUCLEOTIDE SEQUENCE</scope>
</reference>
<dbReference type="AlphaFoldDB" id="A0A8J2K6U0"/>